<accession>A0A8R1HZ09</accession>
<name>A0A8R1HZ09_CAEJA</name>
<dbReference type="OMA" id="QWTELEY"/>
<dbReference type="Proteomes" id="UP000005237">
    <property type="component" value="Unassembled WGS sequence"/>
</dbReference>
<proteinExistence type="predicted"/>
<protein>
    <submittedName>
        <fullName evidence="2">Uncharacterized protein</fullName>
    </submittedName>
</protein>
<reference evidence="3" key="1">
    <citation type="submission" date="2010-08" db="EMBL/GenBank/DDBJ databases">
        <authorList>
            <consortium name="Caenorhabditis japonica Sequencing Consortium"/>
            <person name="Wilson R.K."/>
        </authorList>
    </citation>
    <scope>NUCLEOTIDE SEQUENCE [LARGE SCALE GENOMIC DNA]</scope>
    <source>
        <strain evidence="3">DF5081</strain>
    </source>
</reference>
<evidence type="ECO:0000313" key="3">
    <source>
        <dbReference type="Proteomes" id="UP000005237"/>
    </source>
</evidence>
<feature type="region of interest" description="Disordered" evidence="1">
    <location>
        <begin position="39"/>
        <end position="74"/>
    </location>
</feature>
<evidence type="ECO:0000256" key="1">
    <source>
        <dbReference type="SAM" id="MobiDB-lite"/>
    </source>
</evidence>
<keyword evidence="3" id="KW-1185">Reference proteome</keyword>
<dbReference type="EnsemblMetazoa" id="CJA11182.1">
    <property type="protein sequence ID" value="CJA11182.1"/>
    <property type="gene ID" value="WBGene00130386"/>
</dbReference>
<feature type="region of interest" description="Disordered" evidence="1">
    <location>
        <begin position="1"/>
        <end position="23"/>
    </location>
</feature>
<sequence>MADDEDDIVWIRDEEPTSPTTPATVIEATPTLMDAFERKSQGPPEVTISAPEEKTVENLSTPSETDQKEVTNVSNPPEIVEKPVENENVAPITLKARNSEDGADNSISFDISECERNFNKAIREANDILEDFDKKSQQVVENTKIVAKELAELAAEAPKVFQKTIDDRSQVPIVSELPSGGLPKNVESVLIGDGVLEEITGTLLLPDGKILVTDERAGILLFDLEGNVLAKINPPEFRKLWSPIYHKEHILVLADAKNGENHWVRHVIKLTFQLEYVAKIECPSWLAEHTILRERLSIAHNDHLYLCVCGEIFSGIYELTPIGQWTELEYKLSEAYVDMLAFATIGPITQLLVVEGRRNYVLLVSVRDSRIVDKKRMAICERPGALARDEAGRLFVANRFSASIQLVDTMRWVSEKNVAITDALVRHFTAAWGLLAISLKNVVRLQRYSFRSLR</sequence>
<evidence type="ECO:0000313" key="2">
    <source>
        <dbReference type="EnsemblMetazoa" id="CJA11182.1"/>
    </source>
</evidence>
<reference evidence="2" key="2">
    <citation type="submission" date="2022-06" db="UniProtKB">
        <authorList>
            <consortium name="EnsemblMetazoa"/>
        </authorList>
    </citation>
    <scope>IDENTIFICATION</scope>
    <source>
        <strain evidence="2">DF5081</strain>
    </source>
</reference>
<dbReference type="SUPFAM" id="SSF63829">
    <property type="entry name" value="Calcium-dependent phosphotriesterase"/>
    <property type="match status" value="1"/>
</dbReference>
<dbReference type="AlphaFoldDB" id="A0A8R1HZ09"/>
<feature type="compositionally biased region" description="Polar residues" evidence="1">
    <location>
        <begin position="57"/>
        <end position="74"/>
    </location>
</feature>
<organism evidence="2 3">
    <name type="scientific">Caenorhabditis japonica</name>
    <dbReference type="NCBI Taxonomy" id="281687"/>
    <lineage>
        <taxon>Eukaryota</taxon>
        <taxon>Metazoa</taxon>
        <taxon>Ecdysozoa</taxon>
        <taxon>Nematoda</taxon>
        <taxon>Chromadorea</taxon>
        <taxon>Rhabditida</taxon>
        <taxon>Rhabditina</taxon>
        <taxon>Rhabditomorpha</taxon>
        <taxon>Rhabditoidea</taxon>
        <taxon>Rhabditidae</taxon>
        <taxon>Peloderinae</taxon>
        <taxon>Caenorhabditis</taxon>
    </lineage>
</organism>